<dbReference type="RefSeq" id="WP_169853272.1">
    <property type="nucleotide sequence ID" value="NZ_CP019791.1"/>
</dbReference>
<reference evidence="5" key="1">
    <citation type="submission" date="2017-02" db="EMBL/GenBank/DDBJ databases">
        <title>Comparative genomics and description of representatives of a novel lineage of planctomycetes thriving in anoxic sediments.</title>
        <authorList>
            <person name="Spring S."/>
            <person name="Bunk B."/>
            <person name="Sproer C."/>
        </authorList>
    </citation>
    <scope>NUCLEOTIDE SEQUENCE [LARGE SCALE GENOMIC DNA]</scope>
    <source>
        <strain evidence="5">ST-NAGAB-D1</strain>
    </source>
</reference>
<dbReference type="PANTHER" id="PTHR13748">
    <property type="entry name" value="COBW-RELATED"/>
    <property type="match status" value="1"/>
</dbReference>
<dbReference type="AlphaFoldDB" id="A0A1U9NR57"/>
<dbReference type="Pfam" id="PF02492">
    <property type="entry name" value="cobW"/>
    <property type="match status" value="1"/>
</dbReference>
<evidence type="ECO:0000313" key="5">
    <source>
        <dbReference type="Proteomes" id="UP000189674"/>
    </source>
</evidence>
<dbReference type="PANTHER" id="PTHR13748:SF62">
    <property type="entry name" value="COBW DOMAIN-CONTAINING PROTEIN"/>
    <property type="match status" value="1"/>
</dbReference>
<dbReference type="SUPFAM" id="SSF90002">
    <property type="entry name" value="Hypothetical protein YjiA, C-terminal domain"/>
    <property type="match status" value="1"/>
</dbReference>
<protein>
    <submittedName>
        <fullName evidence="4">Putative GTP-binding protein YjiA</fullName>
    </submittedName>
</protein>
<comment type="function">
    <text evidence="1">Zinc chaperone that directly transfers zinc cofactor to target proteins, thereby activating them. Zinc is transferred from the CXCC motif in the GTPase domain to the zinc binding site in target proteins in a process requiring GTP hydrolysis.</text>
</comment>
<evidence type="ECO:0000313" key="4">
    <source>
        <dbReference type="EMBL" id="AQT70006.1"/>
    </source>
</evidence>
<keyword evidence="5" id="KW-1185">Reference proteome</keyword>
<dbReference type="InterPro" id="IPR011629">
    <property type="entry name" value="CobW-like_C"/>
</dbReference>
<dbReference type="InterPro" id="IPR051316">
    <property type="entry name" value="Zinc-reg_GTPase_activator"/>
</dbReference>
<proteinExistence type="predicted"/>
<dbReference type="SUPFAM" id="SSF52540">
    <property type="entry name" value="P-loop containing nucleoside triphosphate hydrolases"/>
    <property type="match status" value="1"/>
</dbReference>
<evidence type="ECO:0000259" key="2">
    <source>
        <dbReference type="Pfam" id="PF02492"/>
    </source>
</evidence>
<name>A0A1U9NR57_9BACT</name>
<dbReference type="STRING" id="1936003.STSP2_03207"/>
<dbReference type="InterPro" id="IPR027417">
    <property type="entry name" value="P-loop_NTPase"/>
</dbReference>
<feature type="domain" description="CobW/HypB/UreG nucleotide-binding" evidence="2">
    <location>
        <begin position="7"/>
        <end position="183"/>
    </location>
</feature>
<dbReference type="Pfam" id="PF07683">
    <property type="entry name" value="CobW_C"/>
    <property type="match status" value="1"/>
</dbReference>
<accession>A0A1U9NR57</accession>
<evidence type="ECO:0000259" key="3">
    <source>
        <dbReference type="Pfam" id="PF07683"/>
    </source>
</evidence>
<dbReference type="KEGG" id="alus:STSP2_03207"/>
<organism evidence="4 5">
    <name type="scientific">Anaerohalosphaera lusitana</name>
    <dbReference type="NCBI Taxonomy" id="1936003"/>
    <lineage>
        <taxon>Bacteria</taxon>
        <taxon>Pseudomonadati</taxon>
        <taxon>Planctomycetota</taxon>
        <taxon>Phycisphaerae</taxon>
        <taxon>Sedimentisphaerales</taxon>
        <taxon>Anaerohalosphaeraceae</taxon>
        <taxon>Anaerohalosphaera</taxon>
    </lineage>
</organism>
<dbReference type="Gene3D" id="3.40.50.300">
    <property type="entry name" value="P-loop containing nucleotide triphosphate hydrolases"/>
    <property type="match status" value="1"/>
</dbReference>
<sequence length="302" mass="32695">MSDRIDVYILTGYLGAGKTTVLNHLLEDGGLKDREVALVINEFGKVGVDGSRVRDGDYAKFEINKGSIFCICTKTEMLKAFTEIAENARPDAVIVEATGIAEVRDFENILAVPELLAKFQVRANVCVVDALNYSKVAPHLRVVNGQVGLADGIVINKCDLVSDEAVGVVRKIVSGVNGRAKIVTAERGKLLSGFVDGLVHAKTDGEAVDERPADVYAVSFRDAGRMDREAFERVTDELGERLLRLKGNIDFGDGAEYVEVVYDQVSREKACGKLGAGTTFTAIGWKVDKDELRGMFEGCVTG</sequence>
<dbReference type="GO" id="GO:0005737">
    <property type="term" value="C:cytoplasm"/>
    <property type="evidence" value="ECO:0007669"/>
    <property type="project" value="TreeGrafter"/>
</dbReference>
<dbReference type="Proteomes" id="UP000189674">
    <property type="component" value="Chromosome"/>
</dbReference>
<feature type="domain" description="CobW C-terminal" evidence="3">
    <location>
        <begin position="217"/>
        <end position="300"/>
    </location>
</feature>
<evidence type="ECO:0000256" key="1">
    <source>
        <dbReference type="ARBA" id="ARBA00045658"/>
    </source>
</evidence>
<gene>
    <name evidence="4" type="primary">yjiA</name>
    <name evidence="4" type="ORF">STSP2_03207</name>
</gene>
<dbReference type="EMBL" id="CP019791">
    <property type="protein sequence ID" value="AQT70006.1"/>
    <property type="molecule type" value="Genomic_DNA"/>
</dbReference>
<dbReference type="InterPro" id="IPR003495">
    <property type="entry name" value="CobW/HypB/UreG_nucleotide-bd"/>
</dbReference>